<dbReference type="OrthoDB" id="2937251at2"/>
<keyword evidence="2" id="KW-1185">Reference proteome</keyword>
<name>A0A2W1L2K0_9BACL</name>
<dbReference type="EMBL" id="QKRB01000059">
    <property type="protein sequence ID" value="PZD93129.1"/>
    <property type="molecule type" value="Genomic_DNA"/>
</dbReference>
<accession>A0A2W1L2K0</accession>
<organism evidence="1 2">
    <name type="scientific">Paenibacillus sambharensis</name>
    <dbReference type="NCBI Taxonomy" id="1803190"/>
    <lineage>
        <taxon>Bacteria</taxon>
        <taxon>Bacillati</taxon>
        <taxon>Bacillota</taxon>
        <taxon>Bacilli</taxon>
        <taxon>Bacillales</taxon>
        <taxon>Paenibacillaceae</taxon>
        <taxon>Paenibacillus</taxon>
    </lineage>
</organism>
<sequence>MRIKILGIQIHKKNKIMVTFTCPIGEGIGVWKSQEKVFIGTDVDVELDVSGILIFNQDVVCVEEKEEKIYLKDNQVHIRGRIEQIEWDNILTVRLGKSILLIEVEDIAIYEVDKWIEIKTKELDLSEVIF</sequence>
<evidence type="ECO:0000313" key="1">
    <source>
        <dbReference type="EMBL" id="PZD93129.1"/>
    </source>
</evidence>
<proteinExistence type="predicted"/>
<gene>
    <name evidence="1" type="ORF">DNH61_24670</name>
</gene>
<dbReference type="AlphaFoldDB" id="A0A2W1L2K0"/>
<protein>
    <submittedName>
        <fullName evidence="1">Uncharacterized protein</fullName>
    </submittedName>
</protein>
<comment type="caution">
    <text evidence="1">The sequence shown here is derived from an EMBL/GenBank/DDBJ whole genome shotgun (WGS) entry which is preliminary data.</text>
</comment>
<reference evidence="1 2" key="1">
    <citation type="submission" date="2018-06" db="EMBL/GenBank/DDBJ databases">
        <title>Paenibacillus imtechensis sp. nov.</title>
        <authorList>
            <person name="Pinnaka A.K."/>
            <person name="Singh H."/>
            <person name="Kaur M."/>
        </authorList>
    </citation>
    <scope>NUCLEOTIDE SEQUENCE [LARGE SCALE GENOMIC DNA]</scope>
    <source>
        <strain evidence="1 2">SMB1</strain>
    </source>
</reference>
<dbReference type="Proteomes" id="UP000249522">
    <property type="component" value="Unassembled WGS sequence"/>
</dbReference>
<evidence type="ECO:0000313" key="2">
    <source>
        <dbReference type="Proteomes" id="UP000249522"/>
    </source>
</evidence>